<dbReference type="PANTHER" id="PTHR12896:SF1">
    <property type="entry name" value="ELONGATOR COMPLEX PROTEIN 4"/>
    <property type="match status" value="1"/>
</dbReference>
<reference evidence="10 11" key="1">
    <citation type="journal article" date="2018" name="IMA Fungus">
        <title>IMA Genome-F 10: Nine draft genome sequences of Claviceps purpurea s.lat., including C. arundinis, C. humidiphila, and C. cf. spartinae, pseudomolecules for the pitch canker pathogen Fusarium circinatum, draft genome of Davidsoniella eucalypti, Grosmannia galeiformis, Quambalaria eucalypti, and Teratosphaeria destructans.</title>
        <authorList>
            <person name="Wingfield B.D."/>
            <person name="Liu M."/>
            <person name="Nguyen H.D."/>
            <person name="Lane F.A."/>
            <person name="Morgan S.W."/>
            <person name="De Vos L."/>
            <person name="Wilken P.M."/>
            <person name="Duong T.A."/>
            <person name="Aylward J."/>
            <person name="Coetzee M.P."/>
            <person name="Dadej K."/>
            <person name="De Beer Z.W."/>
            <person name="Findlay W."/>
            <person name="Havenga M."/>
            <person name="Kolarik M."/>
            <person name="Menzies J.G."/>
            <person name="Naidoo K."/>
            <person name="Pochopski O."/>
            <person name="Shoukouhi P."/>
            <person name="Santana Q.C."/>
            <person name="Seifert K.A."/>
            <person name="Soal N."/>
            <person name="Steenkamp E.T."/>
            <person name="Tatham C.T."/>
            <person name="van der Nest M.A."/>
            <person name="Wingfield M.J."/>
        </authorList>
    </citation>
    <scope>NUCLEOTIDE SEQUENCE [LARGE SCALE GENOMIC DNA]</scope>
    <source>
        <strain evidence="10">CMW44962</strain>
    </source>
</reference>
<evidence type="ECO:0000313" key="11">
    <source>
        <dbReference type="Proteomes" id="UP001138500"/>
    </source>
</evidence>
<protein>
    <recommendedName>
        <fullName evidence="5">Elongator complex protein 4</fullName>
    </recommendedName>
</protein>
<dbReference type="GO" id="GO:0002098">
    <property type="term" value="P:tRNA wobble uridine modification"/>
    <property type="evidence" value="ECO:0007669"/>
    <property type="project" value="InterPro"/>
</dbReference>
<dbReference type="InterPro" id="IPR027417">
    <property type="entry name" value="P-loop_NTPase"/>
</dbReference>
<evidence type="ECO:0000256" key="7">
    <source>
        <dbReference type="ARBA" id="ARBA00022694"/>
    </source>
</evidence>
<comment type="subcellular location">
    <subcellularLocation>
        <location evidence="2">Cytoplasm</location>
    </subcellularLocation>
    <subcellularLocation>
        <location evidence="1">Nucleus</location>
    </subcellularLocation>
</comment>
<comment type="caution">
    <text evidence="10">The sequence shown here is derived from an EMBL/GenBank/DDBJ whole genome shotgun (WGS) entry which is preliminary data.</text>
</comment>
<evidence type="ECO:0000256" key="5">
    <source>
        <dbReference type="ARBA" id="ARBA00020265"/>
    </source>
</evidence>
<dbReference type="InterPro" id="IPR008728">
    <property type="entry name" value="Elongator_complex_protein_4"/>
</dbReference>
<evidence type="ECO:0000256" key="6">
    <source>
        <dbReference type="ARBA" id="ARBA00022490"/>
    </source>
</evidence>
<dbReference type="OrthoDB" id="289162at2759"/>
<keyword evidence="8" id="KW-0539">Nucleus</keyword>
<evidence type="ECO:0000256" key="3">
    <source>
        <dbReference type="ARBA" id="ARBA00005043"/>
    </source>
</evidence>
<dbReference type="Pfam" id="PF05625">
    <property type="entry name" value="PAXNEB"/>
    <property type="match status" value="1"/>
</dbReference>
<dbReference type="GO" id="GO:0033588">
    <property type="term" value="C:elongator holoenzyme complex"/>
    <property type="evidence" value="ECO:0007669"/>
    <property type="project" value="InterPro"/>
</dbReference>
<dbReference type="GO" id="GO:0008023">
    <property type="term" value="C:transcription elongation factor complex"/>
    <property type="evidence" value="ECO:0007669"/>
    <property type="project" value="TreeGrafter"/>
</dbReference>
<proteinExistence type="inferred from homology"/>
<reference evidence="10 11" key="2">
    <citation type="journal article" date="2021" name="Curr. Genet.">
        <title>Genetic response to nitrogen starvation in the aggressive Eucalyptus foliar pathogen Teratosphaeria destructans.</title>
        <authorList>
            <person name="Havenga M."/>
            <person name="Wingfield B.D."/>
            <person name="Wingfield M.J."/>
            <person name="Dreyer L.L."/>
            <person name="Roets F."/>
            <person name="Aylward J."/>
        </authorList>
    </citation>
    <scope>NUCLEOTIDE SEQUENCE [LARGE SCALE GENOMIC DNA]</scope>
    <source>
        <strain evidence="10">CMW44962</strain>
    </source>
</reference>
<dbReference type="EMBL" id="RIBY02002295">
    <property type="protein sequence ID" value="KAH9820466.1"/>
    <property type="molecule type" value="Genomic_DNA"/>
</dbReference>
<keyword evidence="7" id="KW-0819">tRNA processing</keyword>
<keyword evidence="6" id="KW-0963">Cytoplasm</keyword>
<evidence type="ECO:0000256" key="4">
    <source>
        <dbReference type="ARBA" id="ARBA00007573"/>
    </source>
</evidence>
<dbReference type="PANTHER" id="PTHR12896">
    <property type="entry name" value="PAX6 NEIGHBOR PROTEIN PAXNEB"/>
    <property type="match status" value="1"/>
</dbReference>
<sequence length="236" mass="25161">MVGIALPSRTAGTTAVEAQSSSPFSHTFDLTKRLTVPSNASIHHIPLAPTAAQPFDAILHALTHHLQTSAPGTIHRLVVPLLLSPALWPPDACRPENILRFLHALRAILTQHPTTLTAMLTLPLSLLPRTSGLGRWAEILSDGVLELTPFPHSMDAGHEARGGEEQAQGMVRVRKVPVGTERGEGGAGVGNSLGEDLAFVVSRRRFGIRPYSLPPVEGETEAQAEGGGLKGRDVEF</sequence>
<dbReference type="GO" id="GO:0005737">
    <property type="term" value="C:cytoplasm"/>
    <property type="evidence" value="ECO:0007669"/>
    <property type="project" value="UniProtKB-SubCell"/>
</dbReference>
<evidence type="ECO:0000313" key="10">
    <source>
        <dbReference type="EMBL" id="KAH9820466.1"/>
    </source>
</evidence>
<gene>
    <name evidence="10" type="ORF">Tdes44962_MAKER10322</name>
</gene>
<evidence type="ECO:0000256" key="9">
    <source>
        <dbReference type="SAM" id="MobiDB-lite"/>
    </source>
</evidence>
<name>A0A9W7VZK8_9PEZI</name>
<evidence type="ECO:0000256" key="2">
    <source>
        <dbReference type="ARBA" id="ARBA00004496"/>
    </source>
</evidence>
<comment type="pathway">
    <text evidence="3">tRNA modification; 5-methoxycarbonylmethyl-2-thiouridine-tRNA biosynthesis.</text>
</comment>
<evidence type="ECO:0000256" key="8">
    <source>
        <dbReference type="ARBA" id="ARBA00023242"/>
    </source>
</evidence>
<dbReference type="AlphaFoldDB" id="A0A9W7VZK8"/>
<accession>A0A9W7VZK8</accession>
<evidence type="ECO:0000256" key="1">
    <source>
        <dbReference type="ARBA" id="ARBA00004123"/>
    </source>
</evidence>
<dbReference type="Proteomes" id="UP001138500">
    <property type="component" value="Unassembled WGS sequence"/>
</dbReference>
<organism evidence="10 11">
    <name type="scientific">Teratosphaeria destructans</name>
    <dbReference type="NCBI Taxonomy" id="418781"/>
    <lineage>
        <taxon>Eukaryota</taxon>
        <taxon>Fungi</taxon>
        <taxon>Dikarya</taxon>
        <taxon>Ascomycota</taxon>
        <taxon>Pezizomycotina</taxon>
        <taxon>Dothideomycetes</taxon>
        <taxon>Dothideomycetidae</taxon>
        <taxon>Mycosphaerellales</taxon>
        <taxon>Teratosphaeriaceae</taxon>
        <taxon>Teratosphaeria</taxon>
    </lineage>
</organism>
<comment type="similarity">
    <text evidence="4">Belongs to the ELP4 family.</text>
</comment>
<keyword evidence="11" id="KW-1185">Reference proteome</keyword>
<feature type="region of interest" description="Disordered" evidence="9">
    <location>
        <begin position="213"/>
        <end position="236"/>
    </location>
</feature>
<dbReference type="Gene3D" id="3.40.50.300">
    <property type="entry name" value="P-loop containing nucleotide triphosphate hydrolases"/>
    <property type="match status" value="1"/>
</dbReference>